<dbReference type="EMBL" id="LWBO01000003">
    <property type="protein sequence ID" value="OQP53239.1"/>
    <property type="molecule type" value="Genomic_DNA"/>
</dbReference>
<dbReference type="PROSITE" id="PS51257">
    <property type="entry name" value="PROKAR_LIPOPROTEIN"/>
    <property type="match status" value="1"/>
</dbReference>
<reference evidence="1 2" key="1">
    <citation type="submission" date="2016-04" db="EMBL/GenBank/DDBJ databases">
        <authorList>
            <person name="Chen L."/>
            <person name="Zhuang W."/>
            <person name="Wang G."/>
        </authorList>
    </citation>
    <scope>NUCLEOTIDE SEQUENCE [LARGE SCALE GENOMIC DNA]</scope>
    <source>
        <strain evidence="2">GR20</strain>
    </source>
</reference>
<proteinExistence type="predicted"/>
<accession>A0ABX3P2Q3</accession>
<sequence>MKSTHVLILLGLLAACKSQPKEKETEAPANAPKAEPIACYQYATAADTITLKLVNMGGTVGGALIYKLKEKDMNAGTIKGTLRGDILLADYTFKSEGTQSTRQVAFKKTGNAFIEGYGETTNVNGVEQFKNADSIVYSSSMKLEEIPCK</sequence>
<dbReference type="RefSeq" id="WP_014218220.1">
    <property type="nucleotide sequence ID" value="NZ_LWBO01000003.1"/>
</dbReference>
<evidence type="ECO:0000313" key="1">
    <source>
        <dbReference type="EMBL" id="OQP53239.1"/>
    </source>
</evidence>
<organism evidence="1 2">
    <name type="scientific">Niastella koreensis</name>
    <dbReference type="NCBI Taxonomy" id="354356"/>
    <lineage>
        <taxon>Bacteria</taxon>
        <taxon>Pseudomonadati</taxon>
        <taxon>Bacteroidota</taxon>
        <taxon>Chitinophagia</taxon>
        <taxon>Chitinophagales</taxon>
        <taxon>Chitinophagaceae</taxon>
        <taxon>Niastella</taxon>
    </lineage>
</organism>
<name>A0ABX3P2Q3_9BACT</name>
<evidence type="ECO:0008006" key="3">
    <source>
        <dbReference type="Google" id="ProtNLM"/>
    </source>
</evidence>
<dbReference type="Proteomes" id="UP000192277">
    <property type="component" value="Unassembled WGS sequence"/>
</dbReference>
<comment type="caution">
    <text evidence="1">The sequence shown here is derived from an EMBL/GenBank/DDBJ whole genome shotgun (WGS) entry which is preliminary data.</text>
</comment>
<keyword evidence="2" id="KW-1185">Reference proteome</keyword>
<gene>
    <name evidence="1" type="ORF">A4D02_22875</name>
</gene>
<protein>
    <recommendedName>
        <fullName evidence="3">Lipoprotein</fullName>
    </recommendedName>
</protein>
<evidence type="ECO:0000313" key="2">
    <source>
        <dbReference type="Proteomes" id="UP000192277"/>
    </source>
</evidence>